<proteinExistence type="predicted"/>
<reference evidence="1" key="1">
    <citation type="submission" date="2022-04" db="EMBL/GenBank/DDBJ databases">
        <title>Jade perch genome.</title>
        <authorList>
            <person name="Chao B."/>
        </authorList>
    </citation>
    <scope>NUCLEOTIDE SEQUENCE</scope>
    <source>
        <strain evidence="1">CB-2022</strain>
    </source>
</reference>
<dbReference type="EMBL" id="CM041532">
    <property type="protein sequence ID" value="KAI3375441.1"/>
    <property type="molecule type" value="Genomic_DNA"/>
</dbReference>
<keyword evidence="2" id="KW-1185">Reference proteome</keyword>
<organism evidence="1 2">
    <name type="scientific">Scortum barcoo</name>
    <name type="common">barcoo grunter</name>
    <dbReference type="NCBI Taxonomy" id="214431"/>
    <lineage>
        <taxon>Eukaryota</taxon>
        <taxon>Metazoa</taxon>
        <taxon>Chordata</taxon>
        <taxon>Craniata</taxon>
        <taxon>Vertebrata</taxon>
        <taxon>Euteleostomi</taxon>
        <taxon>Actinopterygii</taxon>
        <taxon>Neopterygii</taxon>
        <taxon>Teleostei</taxon>
        <taxon>Neoteleostei</taxon>
        <taxon>Acanthomorphata</taxon>
        <taxon>Eupercaria</taxon>
        <taxon>Centrarchiformes</taxon>
        <taxon>Terapontoidei</taxon>
        <taxon>Terapontidae</taxon>
        <taxon>Scortum</taxon>
    </lineage>
</organism>
<dbReference type="Proteomes" id="UP000831701">
    <property type="component" value="Chromosome 2"/>
</dbReference>
<accession>A0ACB8X673</accession>
<evidence type="ECO:0000313" key="1">
    <source>
        <dbReference type="EMBL" id="KAI3375441.1"/>
    </source>
</evidence>
<comment type="caution">
    <text evidence="1">The sequence shown here is derived from an EMBL/GenBank/DDBJ whole genome shotgun (WGS) entry which is preliminary data.</text>
</comment>
<name>A0ACB8X673_9TELE</name>
<gene>
    <name evidence="1" type="ORF">L3Q82_003693</name>
</gene>
<protein>
    <submittedName>
        <fullName evidence="1">Uncharacterized protein</fullName>
    </submittedName>
</protein>
<evidence type="ECO:0000313" key="2">
    <source>
        <dbReference type="Proteomes" id="UP000831701"/>
    </source>
</evidence>
<sequence>MANGDFSTLTRRHGVKVNAGFPCSVEEVGLAVGEVVGHGSVKSAARMNSAVVLFLDQVEKANRVIETGIAINGLLVSVLPLTQPATKIVLSNVPPFIPDEFLSRELCVSLKRSCRAVNPLLRRVVSHRRQLYMILQKPGRGAQPALPRQSGGF</sequence>